<sequence>MKGKVIWKLSKEDFNNIQDLFEKKLALENLTKIIDVKDSELYEKLVKDYGRTFHEFNNWWSVMSKKYKWEGSNWWVNFDTQEVISQD</sequence>
<dbReference type="InterPro" id="IPR026413">
    <property type="entry name" value="CXXX_rpt_assoc"/>
</dbReference>
<evidence type="ECO:0000313" key="1">
    <source>
        <dbReference type="EMBL" id="QAT61244.1"/>
    </source>
</evidence>
<dbReference type="AlphaFoldDB" id="A0A410QBJ7"/>
<name>A0A410QBJ7_9FIRM</name>
<dbReference type="KEGG" id="spoa:EQM13_06400"/>
<dbReference type="EMBL" id="CP035282">
    <property type="protein sequence ID" value="QAT61244.1"/>
    <property type="molecule type" value="Genomic_DNA"/>
</dbReference>
<organism evidence="1 2">
    <name type="scientific">Acidilutibacter cellobiosedens</name>
    <dbReference type="NCBI Taxonomy" id="2507161"/>
    <lineage>
        <taxon>Bacteria</taxon>
        <taxon>Bacillati</taxon>
        <taxon>Bacillota</taxon>
        <taxon>Tissierellia</taxon>
        <taxon>Tissierellales</taxon>
        <taxon>Acidilutibacteraceae</taxon>
        <taxon>Acidilutibacter</taxon>
    </lineage>
</organism>
<keyword evidence="2" id="KW-1185">Reference proteome</keyword>
<accession>A0A410QBJ7</accession>
<gene>
    <name evidence="1" type="ORF">EQM13_06400</name>
</gene>
<dbReference type="NCBIfam" id="TIGR04116">
    <property type="entry name" value="CXXX_rpt_assoc"/>
    <property type="match status" value="1"/>
</dbReference>
<dbReference type="RefSeq" id="WP_071141267.1">
    <property type="nucleotide sequence ID" value="NZ_CP035282.1"/>
</dbReference>
<proteinExistence type="predicted"/>
<dbReference type="OrthoDB" id="1073228at2"/>
<reference evidence="2" key="1">
    <citation type="submission" date="2019-01" db="EMBL/GenBank/DDBJ databases">
        <title>Draft genomes of a novel of Sporanaerobacter strains.</title>
        <authorList>
            <person name="Ma S."/>
        </authorList>
    </citation>
    <scope>NUCLEOTIDE SEQUENCE [LARGE SCALE GENOMIC DNA]</scope>
    <source>
        <strain evidence="2">NJN-17</strain>
    </source>
</reference>
<evidence type="ECO:0000313" key="2">
    <source>
        <dbReference type="Proteomes" id="UP000287969"/>
    </source>
</evidence>
<protein>
    <submittedName>
        <fullName evidence="1">CXXX repeat peptide modification system protein</fullName>
    </submittedName>
</protein>
<dbReference type="Proteomes" id="UP000287969">
    <property type="component" value="Chromosome"/>
</dbReference>